<dbReference type="PANTHER" id="PTHR24148:SF64">
    <property type="entry name" value="HETEROKARYON INCOMPATIBILITY DOMAIN-CONTAINING PROTEIN"/>
    <property type="match status" value="1"/>
</dbReference>
<dbReference type="InterPro" id="IPR052895">
    <property type="entry name" value="HetReg/Transcr_Mod"/>
</dbReference>
<gene>
    <name evidence="2" type="ORF">N7G274_009524</name>
</gene>
<proteinExistence type="predicted"/>
<protein>
    <recommendedName>
        <fullName evidence="1">Heterokaryon incompatibility domain-containing protein</fullName>
    </recommendedName>
</protein>
<evidence type="ECO:0000313" key="2">
    <source>
        <dbReference type="EMBL" id="KAL2037799.1"/>
    </source>
</evidence>
<accession>A0ABR3ZW14</accession>
<evidence type="ECO:0000259" key="1">
    <source>
        <dbReference type="Pfam" id="PF06985"/>
    </source>
</evidence>
<evidence type="ECO:0000313" key="3">
    <source>
        <dbReference type="Proteomes" id="UP001590950"/>
    </source>
</evidence>
<dbReference type="PANTHER" id="PTHR24148">
    <property type="entry name" value="ANKYRIN REPEAT DOMAIN-CONTAINING PROTEIN 39 HOMOLOG-RELATED"/>
    <property type="match status" value="1"/>
</dbReference>
<dbReference type="Proteomes" id="UP001590950">
    <property type="component" value="Unassembled WGS sequence"/>
</dbReference>
<reference evidence="2 3" key="1">
    <citation type="submission" date="2024-09" db="EMBL/GenBank/DDBJ databases">
        <title>Rethinking Asexuality: The Enigmatic Case of Functional Sexual Genes in Lepraria (Stereocaulaceae).</title>
        <authorList>
            <person name="Doellman M."/>
            <person name="Sun Y."/>
            <person name="Barcenas-Pena A."/>
            <person name="Lumbsch H.T."/>
            <person name="Grewe F."/>
        </authorList>
    </citation>
    <scope>NUCLEOTIDE SEQUENCE [LARGE SCALE GENOMIC DNA]</scope>
    <source>
        <strain evidence="2 3">Mercado 3170</strain>
    </source>
</reference>
<organism evidence="2 3">
    <name type="scientific">Stereocaulon virgatum</name>
    <dbReference type="NCBI Taxonomy" id="373712"/>
    <lineage>
        <taxon>Eukaryota</taxon>
        <taxon>Fungi</taxon>
        <taxon>Dikarya</taxon>
        <taxon>Ascomycota</taxon>
        <taxon>Pezizomycotina</taxon>
        <taxon>Lecanoromycetes</taxon>
        <taxon>OSLEUM clade</taxon>
        <taxon>Lecanoromycetidae</taxon>
        <taxon>Lecanorales</taxon>
        <taxon>Lecanorineae</taxon>
        <taxon>Stereocaulaceae</taxon>
        <taxon>Stereocaulon</taxon>
    </lineage>
</organism>
<sequence length="653" mass="73494">MGCYEYSPLNEEASEIRLMKLLPGRFRDRIRITLETATFTKTQTPQYEALSYVWGSKENPVQLSIKTEMTGWRSAPRTRERAKIEHVQYSTLSVTRNLGIAVRHLRRKDEARILWIDAICVDQRNIKERGHQVARMADVYSLASRVVVWLGPETGDSALAIRNIDGLGSQLEVDWHTYVITSNPNGEINWPDVPWNAIIDLLNRSWFERLWVFQEVRLANTADVLCGDQLVSWEAFRRAVLLSYMRPRPLTSQKVFQLALALCSYVKQYRLTLKGALYDTRHCVCSDPRDRIYAILSLVSEHQKRGLVPDYSKTTEEVFQDVILHEFENLGFLSLLTHCEMRKGATSKPSWVPDWTAKRECVLKIRVLASSTCQAQARYICPGVLAAKGVHVTSIKSIVDLPDLTSMANTEREESMRGLILTTFGSELPGCNDNVDALCRTLCCDLFAERSLPRGPAVPEFVQCRKYVLEVTQTSTNTLSIDSPPFYYMKLVRKAITGRVLFITNDGLIGLAPRVAMPGDEVCVIFGCSTPLVLRPNTAGCYQVVGECYGDGYMDGAALLGPLSSEWRFRARSVSGIDGRWGAFFNAVTGNIQVEDPRLGPLPAGWRVGKHAKEAVYNLYENTDTGEQTCLDPRTTPDALKARGVDIKEFKLV</sequence>
<dbReference type="EMBL" id="JBEFKJ010000037">
    <property type="protein sequence ID" value="KAL2037799.1"/>
    <property type="molecule type" value="Genomic_DNA"/>
</dbReference>
<comment type="caution">
    <text evidence="2">The sequence shown here is derived from an EMBL/GenBank/DDBJ whole genome shotgun (WGS) entry which is preliminary data.</text>
</comment>
<keyword evidence="3" id="KW-1185">Reference proteome</keyword>
<name>A0ABR3ZW14_9LECA</name>
<dbReference type="Pfam" id="PF06985">
    <property type="entry name" value="HET"/>
    <property type="match status" value="1"/>
</dbReference>
<dbReference type="Pfam" id="PF26639">
    <property type="entry name" value="Het-6_barrel"/>
    <property type="match status" value="1"/>
</dbReference>
<dbReference type="InterPro" id="IPR010730">
    <property type="entry name" value="HET"/>
</dbReference>
<feature type="domain" description="Heterokaryon incompatibility" evidence="1">
    <location>
        <begin position="47"/>
        <end position="215"/>
    </location>
</feature>